<dbReference type="EMBL" id="BDGG01000001">
    <property type="protein sequence ID" value="GAU90898.1"/>
    <property type="molecule type" value="Genomic_DNA"/>
</dbReference>
<evidence type="ECO:0000313" key="2">
    <source>
        <dbReference type="Proteomes" id="UP000186922"/>
    </source>
</evidence>
<protein>
    <submittedName>
        <fullName evidence="1">Uncharacterized protein</fullName>
    </submittedName>
</protein>
<dbReference type="AlphaFoldDB" id="A0A1D1UXL6"/>
<keyword evidence="2" id="KW-1185">Reference proteome</keyword>
<reference evidence="1 2" key="1">
    <citation type="journal article" date="2016" name="Nat. Commun.">
        <title>Extremotolerant tardigrade genome and improved radiotolerance of human cultured cells by tardigrade-unique protein.</title>
        <authorList>
            <person name="Hashimoto T."/>
            <person name="Horikawa D.D."/>
            <person name="Saito Y."/>
            <person name="Kuwahara H."/>
            <person name="Kozuka-Hata H."/>
            <person name="Shin-I T."/>
            <person name="Minakuchi Y."/>
            <person name="Ohishi K."/>
            <person name="Motoyama A."/>
            <person name="Aizu T."/>
            <person name="Enomoto A."/>
            <person name="Kondo K."/>
            <person name="Tanaka S."/>
            <person name="Hara Y."/>
            <person name="Koshikawa S."/>
            <person name="Sagara H."/>
            <person name="Miura T."/>
            <person name="Yokobori S."/>
            <person name="Miyagawa K."/>
            <person name="Suzuki Y."/>
            <person name="Kubo T."/>
            <person name="Oyama M."/>
            <person name="Kohara Y."/>
            <person name="Fujiyama A."/>
            <person name="Arakawa K."/>
            <person name="Katayama T."/>
            <person name="Toyoda A."/>
            <person name="Kunieda T."/>
        </authorList>
    </citation>
    <scope>NUCLEOTIDE SEQUENCE [LARGE SCALE GENOMIC DNA]</scope>
    <source>
        <strain evidence="1 2">YOKOZUNA-1</strain>
    </source>
</reference>
<sequence>MRTFHFEGMTCRQVSIGRLTILASRSQLSSGILSINEKRKYPAQPLLLDCIPNYCQPFNRLLFAREVSRFPRVADDFVFGRPLPLLVVLIHGSPSGSSRKEDGRTPNKQQLEDWNLQANADSSTTEELSWMFERMDGCLVDQRFVWRGIPRIYFVLLTDVFLPFVDSRPLLVGSPSCFLDSS</sequence>
<gene>
    <name evidence="1" type="primary">RvY_03253-1</name>
    <name evidence="1" type="synonym">RvY_03253.1</name>
    <name evidence="1" type="ORF">RvY_03253</name>
</gene>
<proteinExistence type="predicted"/>
<evidence type="ECO:0000313" key="1">
    <source>
        <dbReference type="EMBL" id="GAU90898.1"/>
    </source>
</evidence>
<accession>A0A1D1UXL6</accession>
<name>A0A1D1UXL6_RAMVA</name>
<dbReference type="Proteomes" id="UP000186922">
    <property type="component" value="Unassembled WGS sequence"/>
</dbReference>
<comment type="caution">
    <text evidence="1">The sequence shown here is derived from an EMBL/GenBank/DDBJ whole genome shotgun (WGS) entry which is preliminary data.</text>
</comment>
<organism evidence="1 2">
    <name type="scientific">Ramazzottius varieornatus</name>
    <name type="common">Water bear</name>
    <name type="synonym">Tardigrade</name>
    <dbReference type="NCBI Taxonomy" id="947166"/>
    <lineage>
        <taxon>Eukaryota</taxon>
        <taxon>Metazoa</taxon>
        <taxon>Ecdysozoa</taxon>
        <taxon>Tardigrada</taxon>
        <taxon>Eutardigrada</taxon>
        <taxon>Parachela</taxon>
        <taxon>Hypsibioidea</taxon>
        <taxon>Ramazzottiidae</taxon>
        <taxon>Ramazzottius</taxon>
    </lineage>
</organism>